<evidence type="ECO:0000256" key="3">
    <source>
        <dbReference type="ARBA" id="ARBA00022989"/>
    </source>
</evidence>
<sequence>MAAPPSSSSRGGILLLPPSRASTRGGGFIETGRQWIQRQKNGEEEEEEHEQQQQEKKDVVDDDEMEMDMDMEMISKNGDNDDEGKNGDNNTTNNSAAAAAATRIAGPPQPPRQPSFEEVYLRRMRRQRFMRSVVPVLTLGVLLALWYASNILFNIVNKQVLTQFPHAATITAIHVSVASIICSTAWAVRAFPYPKGAMRCPALLRIIAPLSFLHACGFLATNASLGSVQVSFTHTIKALEPFFAVVLSAVLASKRPPNVASVLALIPIVAGVVIASVTEVSFAWRGFLFAMLSNVCFQSRNVLSKEFMARESYDSFEGVPNYDYNGGGGGGGQQQSSSPPSSSEGMEESSRKKSSSSSKPSSSSAEMSAYDSFEGIDSSSTTKPPPQQPQAVGTKLQENKKRSIPLTDVQVDEFALFALISMGASIVMLPLAVVIDGTDPFVSMIASLPAHPRDAYFGNPSEASYALMRSIVAGVWRTCDVLVSYSILSRVTPVTHSVANCVKRVAVIVASMLFFQNPTSLTNRLGTGLALFGVMLYSLALSSSKARTSRSTRKS</sequence>
<dbReference type="GO" id="GO:0016020">
    <property type="term" value="C:membrane"/>
    <property type="evidence" value="ECO:0007669"/>
    <property type="project" value="UniProtKB-SubCell"/>
</dbReference>
<protein>
    <recommendedName>
        <fullName evidence="7">Sugar phosphate transporter domain-containing protein</fullName>
    </recommendedName>
</protein>
<feature type="region of interest" description="Disordered" evidence="5">
    <location>
        <begin position="1"/>
        <end position="63"/>
    </location>
</feature>
<evidence type="ECO:0000313" key="8">
    <source>
        <dbReference type="EMBL" id="GHP02018.1"/>
    </source>
</evidence>
<keyword evidence="4 6" id="KW-0472">Membrane</keyword>
<dbReference type="InterPro" id="IPR004853">
    <property type="entry name" value="Sugar_P_trans_dom"/>
</dbReference>
<dbReference type="OrthoDB" id="6418713at2759"/>
<keyword evidence="2 6" id="KW-0812">Transmembrane</keyword>
<reference evidence="8" key="1">
    <citation type="submission" date="2020-10" db="EMBL/GenBank/DDBJ databases">
        <title>Unveiling of a novel bifunctional photoreceptor, Dualchrome1, isolated from a cosmopolitan green alga.</title>
        <authorList>
            <person name="Suzuki S."/>
            <person name="Kawachi M."/>
        </authorList>
    </citation>
    <scope>NUCLEOTIDE SEQUENCE</scope>
    <source>
        <strain evidence="8">NIES 2893</strain>
    </source>
</reference>
<dbReference type="Proteomes" id="UP000660262">
    <property type="component" value="Unassembled WGS sequence"/>
</dbReference>
<evidence type="ECO:0000256" key="1">
    <source>
        <dbReference type="ARBA" id="ARBA00004141"/>
    </source>
</evidence>
<comment type="subcellular location">
    <subcellularLocation>
        <location evidence="1">Membrane</location>
        <topology evidence="1">Multi-pass membrane protein</topology>
    </subcellularLocation>
</comment>
<feature type="region of interest" description="Disordered" evidence="5">
    <location>
        <begin position="74"/>
        <end position="93"/>
    </location>
</feature>
<dbReference type="InterPro" id="IPR050186">
    <property type="entry name" value="TPT_transporter"/>
</dbReference>
<feature type="compositionally biased region" description="Low complexity" evidence="5">
    <location>
        <begin position="355"/>
        <end position="364"/>
    </location>
</feature>
<dbReference type="Pfam" id="PF03151">
    <property type="entry name" value="TPT"/>
    <property type="match status" value="2"/>
</dbReference>
<gene>
    <name evidence="8" type="ORF">PPROV_000077400</name>
</gene>
<comment type="caution">
    <text evidence="8">The sequence shown here is derived from an EMBL/GenBank/DDBJ whole genome shotgun (WGS) entry which is preliminary data.</text>
</comment>
<evidence type="ECO:0000256" key="4">
    <source>
        <dbReference type="ARBA" id="ARBA00023136"/>
    </source>
</evidence>
<feature type="transmembrane region" description="Helical" evidence="6">
    <location>
        <begin position="202"/>
        <end position="220"/>
    </location>
</feature>
<feature type="domain" description="Sugar phosphate transporter" evidence="7">
    <location>
        <begin position="408"/>
        <end position="538"/>
    </location>
</feature>
<feature type="transmembrane region" description="Helical" evidence="6">
    <location>
        <begin position="259"/>
        <end position="277"/>
    </location>
</feature>
<dbReference type="AlphaFoldDB" id="A0A830H5Y5"/>
<evidence type="ECO:0000256" key="6">
    <source>
        <dbReference type="SAM" id="Phobius"/>
    </source>
</evidence>
<evidence type="ECO:0000313" key="9">
    <source>
        <dbReference type="Proteomes" id="UP000660262"/>
    </source>
</evidence>
<keyword evidence="3 6" id="KW-1133">Transmembrane helix</keyword>
<evidence type="ECO:0000256" key="2">
    <source>
        <dbReference type="ARBA" id="ARBA00022692"/>
    </source>
</evidence>
<accession>A0A830H5Y5</accession>
<evidence type="ECO:0000256" key="5">
    <source>
        <dbReference type="SAM" id="MobiDB-lite"/>
    </source>
</evidence>
<dbReference type="PANTHER" id="PTHR11132">
    <property type="entry name" value="SOLUTE CARRIER FAMILY 35"/>
    <property type="match status" value="1"/>
</dbReference>
<feature type="transmembrane region" description="Helical" evidence="6">
    <location>
        <begin position="414"/>
        <end position="435"/>
    </location>
</feature>
<feature type="compositionally biased region" description="Polar residues" evidence="5">
    <location>
        <begin position="1"/>
        <end position="10"/>
    </location>
</feature>
<feature type="compositionally biased region" description="Basic and acidic residues" evidence="5">
    <location>
        <begin position="50"/>
        <end position="59"/>
    </location>
</feature>
<feature type="compositionally biased region" description="Low complexity" evidence="5">
    <location>
        <begin position="334"/>
        <end position="344"/>
    </location>
</feature>
<feature type="transmembrane region" description="Helical" evidence="6">
    <location>
        <begin position="129"/>
        <end position="148"/>
    </location>
</feature>
<name>A0A830H5Y5_9CHLO</name>
<feature type="transmembrane region" description="Helical" evidence="6">
    <location>
        <begin position="168"/>
        <end position="190"/>
    </location>
</feature>
<proteinExistence type="predicted"/>
<dbReference type="EMBL" id="BNJQ01000002">
    <property type="protein sequence ID" value="GHP02018.1"/>
    <property type="molecule type" value="Genomic_DNA"/>
</dbReference>
<organism evidence="8 9">
    <name type="scientific">Pycnococcus provasolii</name>
    <dbReference type="NCBI Taxonomy" id="41880"/>
    <lineage>
        <taxon>Eukaryota</taxon>
        <taxon>Viridiplantae</taxon>
        <taxon>Chlorophyta</taxon>
        <taxon>Pseudoscourfieldiophyceae</taxon>
        <taxon>Pseudoscourfieldiales</taxon>
        <taxon>Pycnococcaceae</taxon>
        <taxon>Pycnococcus</taxon>
    </lineage>
</organism>
<keyword evidence="9" id="KW-1185">Reference proteome</keyword>
<feature type="transmembrane region" description="Helical" evidence="6">
    <location>
        <begin position="525"/>
        <end position="544"/>
    </location>
</feature>
<evidence type="ECO:0000259" key="7">
    <source>
        <dbReference type="Pfam" id="PF03151"/>
    </source>
</evidence>
<feature type="region of interest" description="Disordered" evidence="5">
    <location>
        <begin position="320"/>
        <end position="399"/>
    </location>
</feature>
<feature type="domain" description="Sugar phosphate transporter" evidence="7">
    <location>
        <begin position="138"/>
        <end position="312"/>
    </location>
</feature>